<protein>
    <recommendedName>
        <fullName evidence="4">Zinc ribbon domain-containing protein</fullName>
    </recommendedName>
</protein>
<organism evidence="2 3">
    <name type="scientific">Psychrobacillus vulpis</name>
    <dbReference type="NCBI Taxonomy" id="2325572"/>
    <lineage>
        <taxon>Bacteria</taxon>
        <taxon>Bacillati</taxon>
        <taxon>Bacillota</taxon>
        <taxon>Bacilli</taxon>
        <taxon>Bacillales</taxon>
        <taxon>Bacillaceae</taxon>
        <taxon>Psychrobacillus</taxon>
    </lineage>
</organism>
<dbReference type="Proteomes" id="UP000316626">
    <property type="component" value="Unassembled WGS sequence"/>
</dbReference>
<feature type="transmembrane region" description="Helical" evidence="1">
    <location>
        <begin position="180"/>
        <end position="202"/>
    </location>
</feature>
<feature type="transmembrane region" description="Helical" evidence="1">
    <location>
        <begin position="146"/>
        <end position="168"/>
    </location>
</feature>
<accession>A0A544TUY9</accession>
<dbReference type="OrthoDB" id="2448863at2"/>
<keyword evidence="1" id="KW-1133">Transmembrane helix</keyword>
<dbReference type="EMBL" id="VDGI01000002">
    <property type="protein sequence ID" value="TQR21264.1"/>
    <property type="molecule type" value="Genomic_DNA"/>
</dbReference>
<evidence type="ECO:0008006" key="4">
    <source>
        <dbReference type="Google" id="ProtNLM"/>
    </source>
</evidence>
<reference evidence="2 3" key="1">
    <citation type="submission" date="2019-06" db="EMBL/GenBank/DDBJ databases">
        <title>Psychrobacillus vulpis sp. nov., a new species isolated from feces of a red fox that inhabits in The Tablas de Daimiel Natural Park, Albacete, Spain.</title>
        <authorList>
            <person name="Rodriguez M."/>
            <person name="Reina J.C."/>
            <person name="Bejar V."/>
            <person name="Llamas I."/>
        </authorList>
    </citation>
    <scope>NUCLEOTIDE SEQUENCE [LARGE SCALE GENOMIC DNA]</scope>
    <source>
        <strain evidence="2 3">Z8</strain>
    </source>
</reference>
<keyword evidence="1" id="KW-0812">Transmembrane</keyword>
<feature type="transmembrane region" description="Helical" evidence="1">
    <location>
        <begin position="76"/>
        <end position="97"/>
    </location>
</feature>
<keyword evidence="1" id="KW-0472">Membrane</keyword>
<evidence type="ECO:0000313" key="3">
    <source>
        <dbReference type="Proteomes" id="UP000316626"/>
    </source>
</evidence>
<comment type="caution">
    <text evidence="2">The sequence shown here is derived from an EMBL/GenBank/DDBJ whole genome shotgun (WGS) entry which is preliminary data.</text>
</comment>
<dbReference type="RefSeq" id="WP_142641155.1">
    <property type="nucleotide sequence ID" value="NZ_VDGI01000002.1"/>
</dbReference>
<evidence type="ECO:0000313" key="2">
    <source>
        <dbReference type="EMBL" id="TQR21264.1"/>
    </source>
</evidence>
<feature type="transmembrane region" description="Helical" evidence="1">
    <location>
        <begin position="214"/>
        <end position="233"/>
    </location>
</feature>
<gene>
    <name evidence="2" type="ORF">FG384_03390</name>
</gene>
<name>A0A544TUY9_9BACI</name>
<sequence>MKCLNCGHEQAVGNYCSKCGTKFAEPLIVTDTIEPKSVEPNVYVENIKKKSKKYIVYFVQQLKKPSVAFNRGESELTSSLISIVLFTVLFSMSLFLITKDLYWSNSPSFLSFFLEVFFLTFFMICILVLSLFLINNFFGPQYKLKAIISFYGGHLSLLNIGVIVSILLMLVKSFTYGNTILTICLLLAIFILPLYVISYLLIKNPTGADPLYGFILYIATFTILFILFVTFIADSTAREYFGFMKFFF</sequence>
<feature type="transmembrane region" description="Helical" evidence="1">
    <location>
        <begin position="109"/>
        <end position="134"/>
    </location>
</feature>
<evidence type="ECO:0000256" key="1">
    <source>
        <dbReference type="SAM" id="Phobius"/>
    </source>
</evidence>
<proteinExistence type="predicted"/>
<dbReference type="AlphaFoldDB" id="A0A544TUY9"/>
<keyword evidence="3" id="KW-1185">Reference proteome</keyword>